<organism evidence="1 2">
    <name type="scientific">Streptomyces violaceusniger</name>
    <dbReference type="NCBI Taxonomy" id="68280"/>
    <lineage>
        <taxon>Bacteria</taxon>
        <taxon>Bacillati</taxon>
        <taxon>Actinomycetota</taxon>
        <taxon>Actinomycetes</taxon>
        <taxon>Kitasatosporales</taxon>
        <taxon>Streptomycetaceae</taxon>
        <taxon>Streptomyces</taxon>
        <taxon>Streptomyces violaceusniger group</taxon>
    </lineage>
</organism>
<keyword evidence="2" id="KW-1185">Reference proteome</keyword>
<proteinExistence type="predicted"/>
<dbReference type="Proteomes" id="UP000301309">
    <property type="component" value="Unassembled WGS sequence"/>
</dbReference>
<name>A0A4D4L9J2_STRVO</name>
<sequence>MSGDFAAMFRDTPQAQELMRYLISADAQRAWGEKTAENSTHPFFANRDVRLDAQGDDGVGRKIAKTLQDSTSLCLDASDAMPTRMRVAFQRAALAYLSDTGKPPDGLLRSLERIRQSLRDTPDQPWLSTVCG</sequence>
<dbReference type="EMBL" id="BJHW01000001">
    <property type="protein sequence ID" value="GDY55856.1"/>
    <property type="molecule type" value="Genomic_DNA"/>
</dbReference>
<accession>A0A4D4L9J2</accession>
<reference evidence="1 2" key="1">
    <citation type="journal article" date="2020" name="Int. J. Syst. Evol. Microbiol.">
        <title>Reclassification of Streptomyces castelarensis and Streptomyces sporoclivatus as later heterotypic synonyms of Streptomyces antimycoticus.</title>
        <authorList>
            <person name="Komaki H."/>
            <person name="Tamura T."/>
        </authorList>
    </citation>
    <scope>NUCLEOTIDE SEQUENCE [LARGE SCALE GENOMIC DNA]</scope>
    <source>
        <strain evidence="1 2">NBRC 13459</strain>
    </source>
</reference>
<evidence type="ECO:0000313" key="2">
    <source>
        <dbReference type="Proteomes" id="UP000301309"/>
    </source>
</evidence>
<comment type="caution">
    <text evidence="1">The sequence shown here is derived from an EMBL/GenBank/DDBJ whole genome shotgun (WGS) entry which is preliminary data.</text>
</comment>
<evidence type="ECO:0000313" key="1">
    <source>
        <dbReference type="EMBL" id="GDY55856.1"/>
    </source>
</evidence>
<dbReference type="AlphaFoldDB" id="A0A4D4L9J2"/>
<gene>
    <name evidence="1" type="ORF">SVIO_064790</name>
</gene>
<protein>
    <submittedName>
        <fullName evidence="1">Uncharacterized protein</fullName>
    </submittedName>
</protein>